<protein>
    <recommendedName>
        <fullName evidence="1">UPF0597 protein EAJ06_22580</fullName>
    </recommendedName>
</protein>
<dbReference type="RefSeq" id="WP_130070370.1">
    <property type="nucleotide sequence ID" value="NZ_RCXO01000046.1"/>
</dbReference>
<evidence type="ECO:0000313" key="3">
    <source>
        <dbReference type="EMBL" id="RYT74363.1"/>
    </source>
</evidence>
<accession>A0A4Q5H1K4</accession>
<dbReference type="Proteomes" id="UP000291191">
    <property type="component" value="Unassembled WGS sequence"/>
</dbReference>
<dbReference type="OrthoDB" id="41906at2"/>
<dbReference type="EMBL" id="RCXO01000046">
    <property type="protein sequence ID" value="RYT74363.1"/>
    <property type="molecule type" value="Genomic_DNA"/>
</dbReference>
<name>A0A4Q5H1K4_9BACE</name>
<sequence>MITETERKRIIDLIHQEVVPAIGCTEPIAVALCVAKATETLGVKPEKINVLLSANILKNAMGVGIPGTGMIGLPIAIALGALIGKSEYQLEVLKDSTPDVVEEGKRFIEEKRIHISLKEDIEEKLYIEVCCESGDDKATAVIAGGHTTFIYIERNGEVLFQKQHTASCEKEEECLELTLRKVYDFALNTPLDEISFILETARLNKAAAERSFEGNYGHGLGKMLRGTYEHKVMGDSVFSHILSYTSGACDARMAGAMIPVMSNSGSGNQGISATLPVLVFAEENDKSEEELIRALMLSHLTVIYIKQSLGRLSALCGCVVAATGSSCGITWLMGGTYDQVAYAVQNMIANLTGMICDGAKPSCALKVTTGVSTAVLSAIMAMENRCVTSVEGIIDEDVDQSIRNLTKIGSKGMNETDKLVLEIMTGKN</sequence>
<feature type="domain" description="Serine dehydratase-like alpha subunit" evidence="2">
    <location>
        <begin position="169"/>
        <end position="421"/>
    </location>
</feature>
<comment type="similarity">
    <text evidence="1">Belongs to the UPF0597 family.</text>
</comment>
<evidence type="ECO:0000256" key="1">
    <source>
        <dbReference type="HAMAP-Rule" id="MF_01845"/>
    </source>
</evidence>
<dbReference type="PANTHER" id="PTHR30501:SF2">
    <property type="entry name" value="UPF0597 PROTEIN YHAM"/>
    <property type="match status" value="1"/>
</dbReference>
<evidence type="ECO:0000313" key="4">
    <source>
        <dbReference type="Proteomes" id="UP000291191"/>
    </source>
</evidence>
<reference evidence="3 4" key="1">
    <citation type="journal article" date="2019" name="Science, e1252229">
        <title>Invertible promoters mediate bacterial phase variation, antibiotic resistance, and host adaptation in the gut.</title>
        <authorList>
            <person name="Jiang X."/>
            <person name="Hall A.B."/>
            <person name="Arthur T.D."/>
            <person name="Plichta D.R."/>
            <person name="Covington C.T."/>
            <person name="Poyet M."/>
            <person name="Crothers J."/>
            <person name="Moses P.L."/>
            <person name="Tolonen A.C."/>
            <person name="Vlamakis H."/>
            <person name="Alm E.J."/>
            <person name="Xavier R.J."/>
        </authorList>
    </citation>
    <scope>NUCLEOTIDE SEQUENCE [LARGE SCALE GENOMIC DNA]</scope>
    <source>
        <strain evidence="4">bf_0095</strain>
    </source>
</reference>
<dbReference type="GO" id="GO:0080146">
    <property type="term" value="F:L-cysteine desulfhydrase activity"/>
    <property type="evidence" value="ECO:0007669"/>
    <property type="project" value="TreeGrafter"/>
</dbReference>
<keyword evidence="4" id="KW-1185">Reference proteome</keyword>
<dbReference type="InterPro" id="IPR005130">
    <property type="entry name" value="Ser_deHydtase-like_asu"/>
</dbReference>
<dbReference type="PIRSF" id="PIRSF006054">
    <property type="entry name" value="UCP006054"/>
    <property type="match status" value="1"/>
</dbReference>
<evidence type="ECO:0000259" key="2">
    <source>
        <dbReference type="Pfam" id="PF03313"/>
    </source>
</evidence>
<gene>
    <name evidence="3" type="ORF">EAJ06_22580</name>
</gene>
<dbReference type="HAMAP" id="MF_01845">
    <property type="entry name" value="UPF0597"/>
    <property type="match status" value="1"/>
</dbReference>
<organism evidence="3 4">
    <name type="scientific">Bacteroides intestinalis</name>
    <dbReference type="NCBI Taxonomy" id="329854"/>
    <lineage>
        <taxon>Bacteria</taxon>
        <taxon>Pseudomonadati</taxon>
        <taxon>Bacteroidota</taxon>
        <taxon>Bacteroidia</taxon>
        <taxon>Bacteroidales</taxon>
        <taxon>Bacteroidaceae</taxon>
        <taxon>Bacteroides</taxon>
    </lineage>
</organism>
<dbReference type="PANTHER" id="PTHR30501">
    <property type="entry name" value="UPF0597 PROTEIN YHAM"/>
    <property type="match status" value="1"/>
</dbReference>
<dbReference type="GO" id="GO:0019450">
    <property type="term" value="P:L-cysteine catabolic process to pyruvate"/>
    <property type="evidence" value="ECO:0007669"/>
    <property type="project" value="TreeGrafter"/>
</dbReference>
<dbReference type="Pfam" id="PF03313">
    <property type="entry name" value="SDH_alpha"/>
    <property type="match status" value="1"/>
</dbReference>
<dbReference type="AlphaFoldDB" id="A0A4Q5H1K4"/>
<dbReference type="InterPro" id="IPR021144">
    <property type="entry name" value="UPF0597"/>
</dbReference>
<comment type="caution">
    <text evidence="3">The sequence shown here is derived from an EMBL/GenBank/DDBJ whole genome shotgun (WGS) entry which is preliminary data.</text>
</comment>
<proteinExistence type="inferred from homology"/>